<comment type="subcellular location">
    <subcellularLocation>
        <location evidence="1">Cytoplasm</location>
    </subcellularLocation>
</comment>
<dbReference type="InterPro" id="IPR040122">
    <property type="entry name" value="Importin_beta"/>
</dbReference>
<sequence>MTKKAVWHQHHVNSAGLYLKNNLRNVYNLMQPEHQHYVKSESLPCLGAADKHIRSMTGTIISVVVQTVGVSRWPELLLALVNCLNCNDLNHMEGAMDALSKSHLKNVIEYMLQVNKDIDEEVALESYEEGVCNLW</sequence>
<dbReference type="AlphaFoldDB" id="A0AAV0ZVI2"/>
<dbReference type="InterPro" id="IPR011989">
    <property type="entry name" value="ARM-like"/>
</dbReference>
<evidence type="ECO:0000256" key="2">
    <source>
        <dbReference type="ARBA" id="ARBA00022448"/>
    </source>
</evidence>
<evidence type="ECO:0000256" key="4">
    <source>
        <dbReference type="ARBA" id="ARBA00022737"/>
    </source>
</evidence>
<evidence type="ECO:0000256" key="5">
    <source>
        <dbReference type="ARBA" id="ARBA00022927"/>
    </source>
</evidence>
<proteinExistence type="predicted"/>
<dbReference type="PANTHER" id="PTHR10527">
    <property type="entry name" value="IMPORTIN BETA"/>
    <property type="match status" value="1"/>
</dbReference>
<reference evidence="6 7" key="1">
    <citation type="submission" date="2023-01" db="EMBL/GenBank/DDBJ databases">
        <authorList>
            <person name="Kreplak J."/>
        </authorList>
    </citation>
    <scope>NUCLEOTIDE SEQUENCE [LARGE SCALE GENOMIC DNA]</scope>
</reference>
<keyword evidence="4" id="KW-0677">Repeat</keyword>
<name>A0AAV0ZVI2_VICFA</name>
<keyword evidence="3" id="KW-0963">Cytoplasm</keyword>
<evidence type="ECO:0000313" key="7">
    <source>
        <dbReference type="Proteomes" id="UP001157006"/>
    </source>
</evidence>
<keyword evidence="5" id="KW-0653">Protein transport</keyword>
<dbReference type="GO" id="GO:0005737">
    <property type="term" value="C:cytoplasm"/>
    <property type="evidence" value="ECO:0007669"/>
    <property type="project" value="UniProtKB-SubCell"/>
</dbReference>
<evidence type="ECO:0000313" key="6">
    <source>
        <dbReference type="EMBL" id="CAI8601759.1"/>
    </source>
</evidence>
<evidence type="ECO:0000256" key="1">
    <source>
        <dbReference type="ARBA" id="ARBA00004496"/>
    </source>
</evidence>
<organism evidence="6 7">
    <name type="scientific">Vicia faba</name>
    <name type="common">Broad bean</name>
    <name type="synonym">Faba vulgaris</name>
    <dbReference type="NCBI Taxonomy" id="3906"/>
    <lineage>
        <taxon>Eukaryota</taxon>
        <taxon>Viridiplantae</taxon>
        <taxon>Streptophyta</taxon>
        <taxon>Embryophyta</taxon>
        <taxon>Tracheophyta</taxon>
        <taxon>Spermatophyta</taxon>
        <taxon>Magnoliopsida</taxon>
        <taxon>eudicotyledons</taxon>
        <taxon>Gunneridae</taxon>
        <taxon>Pentapetalae</taxon>
        <taxon>rosids</taxon>
        <taxon>fabids</taxon>
        <taxon>Fabales</taxon>
        <taxon>Fabaceae</taxon>
        <taxon>Papilionoideae</taxon>
        <taxon>50 kb inversion clade</taxon>
        <taxon>NPAAA clade</taxon>
        <taxon>Hologalegina</taxon>
        <taxon>IRL clade</taxon>
        <taxon>Fabeae</taxon>
        <taxon>Vicia</taxon>
    </lineage>
</organism>
<protein>
    <submittedName>
        <fullName evidence="6">Uncharacterized protein</fullName>
    </submittedName>
</protein>
<dbReference type="EMBL" id="OX451738">
    <property type="protein sequence ID" value="CAI8601759.1"/>
    <property type="molecule type" value="Genomic_DNA"/>
</dbReference>
<accession>A0AAV0ZVI2</accession>
<dbReference type="InterPro" id="IPR016024">
    <property type="entry name" value="ARM-type_fold"/>
</dbReference>
<dbReference type="SUPFAM" id="SSF48371">
    <property type="entry name" value="ARM repeat"/>
    <property type="match status" value="1"/>
</dbReference>
<gene>
    <name evidence="6" type="ORF">VFH_III010080</name>
</gene>
<evidence type="ECO:0000256" key="3">
    <source>
        <dbReference type="ARBA" id="ARBA00022490"/>
    </source>
</evidence>
<dbReference type="GO" id="GO:0006606">
    <property type="term" value="P:protein import into nucleus"/>
    <property type="evidence" value="ECO:0007669"/>
    <property type="project" value="InterPro"/>
</dbReference>
<dbReference type="Proteomes" id="UP001157006">
    <property type="component" value="Chromosome 3"/>
</dbReference>
<keyword evidence="2" id="KW-0813">Transport</keyword>
<keyword evidence="7" id="KW-1185">Reference proteome</keyword>
<dbReference type="Gene3D" id="1.25.10.10">
    <property type="entry name" value="Leucine-rich Repeat Variant"/>
    <property type="match status" value="1"/>
</dbReference>